<accession>A0ABZ1YGX2</accession>
<organism evidence="1 2">
    <name type="scientific">Nocardia vinacea</name>
    <dbReference type="NCBI Taxonomy" id="96468"/>
    <lineage>
        <taxon>Bacteria</taxon>
        <taxon>Bacillati</taxon>
        <taxon>Actinomycetota</taxon>
        <taxon>Actinomycetes</taxon>
        <taxon>Mycobacteriales</taxon>
        <taxon>Nocardiaceae</taxon>
        <taxon>Nocardia</taxon>
    </lineage>
</organism>
<dbReference type="EMBL" id="CP109441">
    <property type="protein sequence ID" value="WUV42383.1"/>
    <property type="molecule type" value="Genomic_DNA"/>
</dbReference>
<dbReference type="Proteomes" id="UP001432062">
    <property type="component" value="Chromosome"/>
</dbReference>
<sequence>MWGWSSRVAEHAAATSWTSWQTVETEPTVLDPQEWAEVEAESDDGMSVAVPIREYDLVG</sequence>
<evidence type="ECO:0000313" key="1">
    <source>
        <dbReference type="EMBL" id="WUV42383.1"/>
    </source>
</evidence>
<protein>
    <submittedName>
        <fullName evidence="1">Uncharacterized protein</fullName>
    </submittedName>
</protein>
<reference evidence="1" key="1">
    <citation type="submission" date="2022-10" db="EMBL/GenBank/DDBJ databases">
        <title>The complete genomes of actinobacterial strains from the NBC collection.</title>
        <authorList>
            <person name="Joergensen T.S."/>
            <person name="Alvarez Arevalo M."/>
            <person name="Sterndorff E.B."/>
            <person name="Faurdal D."/>
            <person name="Vuksanovic O."/>
            <person name="Mourched A.-S."/>
            <person name="Charusanti P."/>
            <person name="Shaw S."/>
            <person name="Blin K."/>
            <person name="Weber T."/>
        </authorList>
    </citation>
    <scope>NUCLEOTIDE SEQUENCE</scope>
    <source>
        <strain evidence="1">NBC_01482</strain>
    </source>
</reference>
<dbReference type="RefSeq" id="WP_327095681.1">
    <property type="nucleotide sequence ID" value="NZ_CP109149.1"/>
</dbReference>
<evidence type="ECO:0000313" key="2">
    <source>
        <dbReference type="Proteomes" id="UP001432062"/>
    </source>
</evidence>
<keyword evidence="2" id="KW-1185">Reference proteome</keyword>
<proteinExistence type="predicted"/>
<name>A0ABZ1YGX2_9NOCA</name>
<gene>
    <name evidence="1" type="ORF">OG563_24245</name>
</gene>